<dbReference type="Proteomes" id="UP000001064">
    <property type="component" value="Unassembled WGS sequence"/>
</dbReference>
<dbReference type="AlphaFoldDB" id="F0ZGN8"/>
<dbReference type="SUPFAM" id="SSF52058">
    <property type="entry name" value="L domain-like"/>
    <property type="match status" value="2"/>
</dbReference>
<dbReference type="OrthoDB" id="25904at2759"/>
<dbReference type="KEGG" id="dpp:DICPUDRAFT_150571"/>
<organism evidence="2 3">
    <name type="scientific">Dictyostelium purpureum</name>
    <name type="common">Slime mold</name>
    <dbReference type="NCBI Taxonomy" id="5786"/>
    <lineage>
        <taxon>Eukaryota</taxon>
        <taxon>Amoebozoa</taxon>
        <taxon>Evosea</taxon>
        <taxon>Eumycetozoa</taxon>
        <taxon>Dictyostelia</taxon>
        <taxon>Dictyosteliales</taxon>
        <taxon>Dictyosteliaceae</taxon>
        <taxon>Dictyostelium</taxon>
    </lineage>
</organism>
<name>F0ZGN8_DICPU</name>
<dbReference type="GeneID" id="10503994"/>
<protein>
    <recommendedName>
        <fullName evidence="4">FNIP repeat-containing protein</fullName>
    </recommendedName>
</protein>
<dbReference type="RefSeq" id="XP_003286600.1">
    <property type="nucleotide sequence ID" value="XM_003286552.1"/>
</dbReference>
<dbReference type="PANTHER" id="PTHR32134:SF169">
    <property type="entry name" value="FNIP REPEAT-CONTAINING PROTEIN-RELATED"/>
    <property type="match status" value="1"/>
</dbReference>
<keyword evidence="3" id="KW-1185">Reference proteome</keyword>
<keyword evidence="1" id="KW-0677">Repeat</keyword>
<sequence>MESLGSETFLNIGKTEINNNNNNIISSNNEIDNDVSEYNNMTNMESQYSFDSEHDDHSNDYLFFQIWRNALIKERIVKHLMIYRIVQKYSKTTQYSFNHDTLKCFKYRDYLETMHYQINSFLYDPFELERLSRLEIERVVTRKRQESQDYIQLHQPLIIDNLLNDEVIIDEESNIPDTVTKLYFHDNSCIPMYFFPNSIKTLIFGYNFNSQINKYVLPNSLTSLEFGRNYNEYLVDGALPNSLKVIIFGKSFNKKIQLGHLPNSVIKIQFKDSFNEIIEDFSLPSNLKALQFGFKYNQALSKGLFANISNLTYLEFGKCFQQPIDPQTLPQTLTYLKFGSYYNQPLEIGSLPKSLKTLKLSFEYNQEIKDNVLPVGLTALSFGFHYNKPLPSTLPSSLTFLKLSSQFNHRISNELLPEKNLRYLLVGDKFNHPISKSNIGESLETLVLGEAFNSSLLDVPTTLKQLTVGSNFHRLINPNLTNLTFLSYQGTILTDNNLEICSFIKSKNKNNKKSRKDNCLIC</sequence>
<dbReference type="InterPro" id="IPR008615">
    <property type="entry name" value="FNIP"/>
</dbReference>
<dbReference type="EMBL" id="GL871014">
    <property type="protein sequence ID" value="EGC36878.1"/>
    <property type="molecule type" value="Genomic_DNA"/>
</dbReference>
<proteinExistence type="predicted"/>
<dbReference type="InterPro" id="IPR051251">
    <property type="entry name" value="STK_FNIP-Repeat"/>
</dbReference>
<dbReference type="FunCoup" id="F0ZGN8">
    <property type="interactions" value="937"/>
</dbReference>
<gene>
    <name evidence="2" type="ORF">DICPUDRAFT_150571</name>
</gene>
<evidence type="ECO:0000313" key="2">
    <source>
        <dbReference type="EMBL" id="EGC36878.1"/>
    </source>
</evidence>
<evidence type="ECO:0000256" key="1">
    <source>
        <dbReference type="ARBA" id="ARBA00022737"/>
    </source>
</evidence>
<dbReference type="PANTHER" id="PTHR32134">
    <property type="entry name" value="FNIP REPEAT-CONTAINING PROTEIN"/>
    <property type="match status" value="1"/>
</dbReference>
<reference evidence="3" key="1">
    <citation type="journal article" date="2011" name="Genome Biol.">
        <title>Comparative genomics of the social amoebae Dictyostelium discoideum and Dictyostelium purpureum.</title>
        <authorList>
            <consortium name="US DOE Joint Genome Institute (JGI-PGF)"/>
            <person name="Sucgang R."/>
            <person name="Kuo A."/>
            <person name="Tian X."/>
            <person name="Salerno W."/>
            <person name="Parikh A."/>
            <person name="Feasley C.L."/>
            <person name="Dalin E."/>
            <person name="Tu H."/>
            <person name="Huang E."/>
            <person name="Barry K."/>
            <person name="Lindquist E."/>
            <person name="Shapiro H."/>
            <person name="Bruce D."/>
            <person name="Schmutz J."/>
            <person name="Salamov A."/>
            <person name="Fey P."/>
            <person name="Gaudet P."/>
            <person name="Anjard C."/>
            <person name="Babu M.M."/>
            <person name="Basu S."/>
            <person name="Bushmanova Y."/>
            <person name="van der Wel H."/>
            <person name="Katoh-Kurasawa M."/>
            <person name="Dinh C."/>
            <person name="Coutinho P.M."/>
            <person name="Saito T."/>
            <person name="Elias M."/>
            <person name="Schaap P."/>
            <person name="Kay R.R."/>
            <person name="Henrissat B."/>
            <person name="Eichinger L."/>
            <person name="Rivero F."/>
            <person name="Putnam N.H."/>
            <person name="West C.M."/>
            <person name="Loomis W.F."/>
            <person name="Chisholm R.L."/>
            <person name="Shaulsky G."/>
            <person name="Strassmann J.E."/>
            <person name="Queller D.C."/>
            <person name="Kuspa A."/>
            <person name="Grigoriev I.V."/>
        </authorList>
    </citation>
    <scope>NUCLEOTIDE SEQUENCE [LARGE SCALE GENOMIC DNA]</scope>
    <source>
        <strain evidence="3">QSDP1</strain>
    </source>
</reference>
<accession>F0ZGN8</accession>
<evidence type="ECO:0000313" key="3">
    <source>
        <dbReference type="Proteomes" id="UP000001064"/>
    </source>
</evidence>
<dbReference type="InParanoid" id="F0ZGN8"/>
<dbReference type="VEuPathDB" id="AmoebaDB:DICPUDRAFT_150571"/>
<dbReference type="Pfam" id="PF05725">
    <property type="entry name" value="FNIP"/>
    <property type="match status" value="5"/>
</dbReference>
<evidence type="ECO:0008006" key="4">
    <source>
        <dbReference type="Google" id="ProtNLM"/>
    </source>
</evidence>